<evidence type="ECO:0000313" key="4">
    <source>
        <dbReference type="Proteomes" id="UP001214415"/>
    </source>
</evidence>
<gene>
    <name evidence="3" type="primary">DAL2</name>
    <name evidence="3" type="ORF">MEQU1_002933</name>
</gene>
<name>A0AAF0EGM0_9BASI</name>
<organism evidence="3 4">
    <name type="scientific">Malassezia equina</name>
    <dbReference type="NCBI Taxonomy" id="1381935"/>
    <lineage>
        <taxon>Eukaryota</taxon>
        <taxon>Fungi</taxon>
        <taxon>Dikarya</taxon>
        <taxon>Basidiomycota</taxon>
        <taxon>Ustilaginomycotina</taxon>
        <taxon>Malasseziomycetes</taxon>
        <taxon>Malasseziales</taxon>
        <taxon>Malasseziaceae</taxon>
        <taxon>Malassezia</taxon>
    </lineage>
</organism>
<evidence type="ECO:0000259" key="2">
    <source>
        <dbReference type="Pfam" id="PF03561"/>
    </source>
</evidence>
<accession>A0AAF0EGM0</accession>
<evidence type="ECO:0000256" key="1">
    <source>
        <dbReference type="ARBA" id="ARBA00009242"/>
    </source>
</evidence>
<dbReference type="InterPro" id="IPR008979">
    <property type="entry name" value="Galactose-bd-like_sf"/>
</dbReference>
<dbReference type="GO" id="GO:0000256">
    <property type="term" value="P:allantoin catabolic process"/>
    <property type="evidence" value="ECO:0007669"/>
    <property type="project" value="InterPro"/>
</dbReference>
<dbReference type="InterPro" id="IPR005164">
    <property type="entry name" value="Allantoicase"/>
</dbReference>
<dbReference type="AlphaFoldDB" id="A0AAF0EGM0"/>
<dbReference type="InterPro" id="IPR015908">
    <property type="entry name" value="Allantoicase_dom"/>
</dbReference>
<sequence>MTFEAISAEQAEVLQARSVELSCASLGGSVQGCSDEWFADAVNLIKPGPAVSLKGQFGPKGALYDGWETRRHNPDYDWVIIRLAPAGGGRISGFDIDTTTFNGNEAPAVKIYGVWSEQSDVEAGSDQWVTLVDTTPCGPAAHHWLQHVDGGLTASSYTHVKLHMIPDGGISRFRVYGQVVLPPVGTGLGEVVVPENPKLNSLDMAHMLNGARVV</sequence>
<reference evidence="3" key="1">
    <citation type="submission" date="2023-03" db="EMBL/GenBank/DDBJ databases">
        <title>Mating type loci evolution in Malassezia.</title>
        <authorList>
            <person name="Coelho M.A."/>
        </authorList>
    </citation>
    <scope>NUCLEOTIDE SEQUENCE</scope>
    <source>
        <strain evidence="3">CBS 12830</strain>
    </source>
</reference>
<dbReference type="GO" id="GO:0004037">
    <property type="term" value="F:allantoicase activity"/>
    <property type="evidence" value="ECO:0007669"/>
    <property type="project" value="InterPro"/>
</dbReference>
<feature type="domain" description="Allantoicase" evidence="2">
    <location>
        <begin position="27"/>
        <end position="179"/>
    </location>
</feature>
<keyword evidence="4" id="KW-1185">Reference proteome</keyword>
<evidence type="ECO:0000313" key="3">
    <source>
        <dbReference type="EMBL" id="WFD24236.1"/>
    </source>
</evidence>
<dbReference type="Gene3D" id="2.60.120.260">
    <property type="entry name" value="Galactose-binding domain-like"/>
    <property type="match status" value="1"/>
</dbReference>
<dbReference type="Proteomes" id="UP001214415">
    <property type="component" value="Chromosome 5"/>
</dbReference>
<comment type="similarity">
    <text evidence="1">Belongs to the allantoicase family.</text>
</comment>
<dbReference type="SUPFAM" id="SSF49785">
    <property type="entry name" value="Galactose-binding domain-like"/>
    <property type="match status" value="1"/>
</dbReference>
<dbReference type="PANTHER" id="PTHR12045:SF3">
    <property type="entry name" value="INACTIVE ALLANTOICASE-RELATED"/>
    <property type="match status" value="1"/>
</dbReference>
<dbReference type="Pfam" id="PF03561">
    <property type="entry name" value="Allantoicase"/>
    <property type="match status" value="1"/>
</dbReference>
<protein>
    <submittedName>
        <fullName evidence="3">Allantoicase</fullName>
    </submittedName>
</protein>
<dbReference type="PANTHER" id="PTHR12045">
    <property type="entry name" value="ALLANTOICASE"/>
    <property type="match status" value="1"/>
</dbReference>
<dbReference type="EMBL" id="CP119904">
    <property type="protein sequence ID" value="WFD24236.1"/>
    <property type="molecule type" value="Genomic_DNA"/>
</dbReference>
<proteinExistence type="inferred from homology"/>